<feature type="compositionally biased region" description="Basic and acidic residues" evidence="4">
    <location>
        <begin position="25"/>
        <end position="40"/>
    </location>
</feature>
<dbReference type="RefSeq" id="WP_248345869.1">
    <property type="nucleotide sequence ID" value="NZ_AP025592.1"/>
</dbReference>
<feature type="repeat" description="TPR" evidence="3">
    <location>
        <begin position="1823"/>
        <end position="1856"/>
    </location>
</feature>
<keyword evidence="2 3" id="KW-0802">TPR repeat</keyword>
<keyword evidence="6" id="KW-1185">Reference proteome</keyword>
<evidence type="ECO:0000256" key="2">
    <source>
        <dbReference type="ARBA" id="ARBA00022803"/>
    </source>
</evidence>
<dbReference type="InterPro" id="IPR011990">
    <property type="entry name" value="TPR-like_helical_dom_sf"/>
</dbReference>
<name>A0ABN6N688_9BACT</name>
<evidence type="ECO:0000313" key="5">
    <source>
        <dbReference type="EMBL" id="BDG08681.1"/>
    </source>
</evidence>
<dbReference type="SUPFAM" id="SSF48452">
    <property type="entry name" value="TPR-like"/>
    <property type="match status" value="4"/>
</dbReference>
<dbReference type="PANTHER" id="PTHR45586">
    <property type="entry name" value="TPR REPEAT-CONTAINING PROTEIN PA4667"/>
    <property type="match status" value="1"/>
</dbReference>
<evidence type="ECO:0000256" key="3">
    <source>
        <dbReference type="PROSITE-ProRule" id="PRU00339"/>
    </source>
</evidence>
<dbReference type="Proteomes" id="UP001162734">
    <property type="component" value="Chromosome"/>
</dbReference>
<reference evidence="6" key="1">
    <citation type="journal article" date="2022" name="Int. J. Syst. Evol. Microbiol.">
        <title>Anaeromyxobacter oryzae sp. nov., Anaeromyxobacter diazotrophicus sp. nov. and Anaeromyxobacter paludicola sp. nov., isolated from paddy soils.</title>
        <authorList>
            <person name="Itoh H."/>
            <person name="Xu Z."/>
            <person name="Mise K."/>
            <person name="Masuda Y."/>
            <person name="Ushijima N."/>
            <person name="Hayakawa C."/>
            <person name="Shiratori Y."/>
            <person name="Senoo K."/>
        </authorList>
    </citation>
    <scope>NUCLEOTIDE SEQUENCE [LARGE SCALE GENOMIC DNA]</scope>
    <source>
        <strain evidence="6">Red630</strain>
    </source>
</reference>
<feature type="region of interest" description="Disordered" evidence="4">
    <location>
        <begin position="1"/>
        <end position="40"/>
    </location>
</feature>
<keyword evidence="1" id="KW-0677">Repeat</keyword>
<dbReference type="PROSITE" id="PS50005">
    <property type="entry name" value="TPR"/>
    <property type="match status" value="1"/>
</dbReference>
<evidence type="ECO:0000256" key="4">
    <source>
        <dbReference type="SAM" id="MobiDB-lite"/>
    </source>
</evidence>
<dbReference type="Pfam" id="PF14559">
    <property type="entry name" value="TPR_19"/>
    <property type="match status" value="1"/>
</dbReference>
<evidence type="ECO:0008006" key="7">
    <source>
        <dbReference type="Google" id="ProtNLM"/>
    </source>
</evidence>
<gene>
    <name evidence="5" type="ORF">AMPC_17940</name>
</gene>
<dbReference type="EMBL" id="AP025592">
    <property type="protein sequence ID" value="BDG08681.1"/>
    <property type="molecule type" value="Genomic_DNA"/>
</dbReference>
<organism evidence="5 6">
    <name type="scientific">Anaeromyxobacter paludicola</name>
    <dbReference type="NCBI Taxonomy" id="2918171"/>
    <lineage>
        <taxon>Bacteria</taxon>
        <taxon>Pseudomonadati</taxon>
        <taxon>Myxococcota</taxon>
        <taxon>Myxococcia</taxon>
        <taxon>Myxococcales</taxon>
        <taxon>Cystobacterineae</taxon>
        <taxon>Anaeromyxobacteraceae</taxon>
        <taxon>Anaeromyxobacter</taxon>
    </lineage>
</organism>
<proteinExistence type="predicted"/>
<dbReference type="SUPFAM" id="SSF81901">
    <property type="entry name" value="HCP-like"/>
    <property type="match status" value="1"/>
</dbReference>
<dbReference type="InterPro" id="IPR019734">
    <property type="entry name" value="TPR_rpt"/>
</dbReference>
<dbReference type="SMART" id="SM00028">
    <property type="entry name" value="TPR"/>
    <property type="match status" value="12"/>
</dbReference>
<sequence>MSVHRSPPPLTVLRPVAGEAAPASPRDRLRRLEEERGRAASAEERVRIDRQLARIWEEELQQAAPAFVALARAVRAAPRDPGLRSALRAAAERCGARLAWARVVAEAALALPAADARPLRAELAAAAEGSPDLDALAWPALLAHHGERLADGAAAGEAAASLQAVERLLSLAPARAGAARLLEDAARESGDPRRLAQVLTIRLEAADPAEEGPLQAELGALCERLGELDGAARALSRACALAHGEGRATLLLRVGRLHAARGALDLAEAWLARAAEGGAPEPLAELARVRARRGDRAGALAALQGQAAREPDPGRRRELLLEVADMRAEQGDVAGAVDACRQLLAVSPDDPQAAALLARLLGTSERWSELDEALGREARAADRRGDPAAAADLEVRRAELRRGRLDDEPGALAALREALRRAPRHPGALAAVEALAAGGGPAAEPACELLDPIFAAERRPDRRAAALGWRLARATDPARRAALLLELSRLRAGPLSDAPGALEAAAAALREDPDAAGALEQVEALAAAAGQPASLRALFGECAARARAPERQVALRRAAARLLAAAAPEDAADAWRRLLRDLPQDLEAWRWLAAWHRARAEAEPLAEALRALEVAEPEEAARAAALDELAAVLEGQGDAAGAAACLRRLAALRPEDRAALSRLDALCAAAGREAELAEVLARELALADRDGDRAAARALRLRLAALRAGPLLDREGAVALAAQVLDEDPGAAEARALLEAAAAAEPGHPVATAALERACERTGDLAGLAAARERRAASAAAPSERKALHLAVAALRERLGDPAGRFEALAGAFREDPGDGALRERLAALAEETGRLGALADLYAAALALLPPSPRAELALALGALAERLDDPERACGAYAEARALDAGAAARALPALERLHAAASRHEPLAEVLEAQARGTSGAARAALLMRLARLHEERLGRPEDALRAWEAARAADPDALEALRALARLDEAAGRRASLCERLAALRAHASDPADRAGLAAREAELLEALGDPAGAAERWRAGLEEPASGWPAATRAERWSHLGELEAGLGEAARAAAAWREALLAEPQYLPALRALRQVHAAAGEPGALQGVLRRLAALEDGEAEGEARLALAEALLSSGERREAAEQGRRALAALSGEAELARLARVFDEAGSAEGAARVAEARAERAATAAAWADAAARWAAAGGAGAREAAALSRALELDPAHRPAWERLRALRAAEGDWRARAALDEAFLPSLPAGERRALRRELARAQEERLREPALAFLGWCRALQEWPEDAEALAEARRLGTETGQLEELAGVVEDLAEAAAGPQRARLLLSLGELRRSGLGDDAGALAAWEAAAEAAPGEPAPLEAIAALQEARGDAAGLVAALERQAEAAAEPARKAALLRRAAALQEERLSDGAGAEGSLRRAWELDPGEGALEPLAGLLARQRRFGDLADLLARAAQAAAPGEPRRALLARLAELRQRELRDDAGAVAAWRDAAAVDPADPGPWRALSALHAAAGRQAEACEALERLAALSPEPGERAEALGRAAALAEEALHDAPRAVAASEALLRLRPGEPAAVARLGRLYRALRRLEPLDALLAARIREAEGEEALALRLERAALLERDLGDRAGAAAVLREALAEAPRSAEALLALCALDEAAGRLGEAAELLARLAALAPDGAARAAALTRLGELHASRRGDAAAAEAVLRQALEADPGHLPALRAARALAESGGDRERAEQLLEAEARHAGSPAEAAALYLGLAARRLDREDGAAAARACAAALERAPGDLDALRLAAELALSLGELSRAHLLLAARVQGLGAAGEVAAPELPPALARLGWVSERLGRAEEARGAFRRALELDPGQRLALAGLARLAAAGGSAEEALRAGEAWRAADPDAAPEVEAVFRAAAARLGGGRVSHA</sequence>
<accession>A0ABN6N688</accession>
<protein>
    <recommendedName>
        <fullName evidence="7">Tetratricopeptide repeat protein</fullName>
    </recommendedName>
</protein>
<dbReference type="PANTHER" id="PTHR45586:SF1">
    <property type="entry name" value="LIPOPOLYSACCHARIDE ASSEMBLY PROTEIN B"/>
    <property type="match status" value="1"/>
</dbReference>
<evidence type="ECO:0000313" key="6">
    <source>
        <dbReference type="Proteomes" id="UP001162734"/>
    </source>
</evidence>
<dbReference type="Gene3D" id="1.25.40.10">
    <property type="entry name" value="Tetratricopeptide repeat domain"/>
    <property type="match status" value="8"/>
</dbReference>
<feature type="compositionally biased region" description="Pro residues" evidence="4">
    <location>
        <begin position="1"/>
        <end position="10"/>
    </location>
</feature>
<dbReference type="InterPro" id="IPR051012">
    <property type="entry name" value="CellSynth/LPSAsmb/PSIAsmb"/>
</dbReference>
<evidence type="ECO:0000256" key="1">
    <source>
        <dbReference type="ARBA" id="ARBA00022737"/>
    </source>
</evidence>